<comment type="caution">
    <text evidence="2">The sequence shown here is derived from an EMBL/GenBank/DDBJ whole genome shotgun (WGS) entry which is preliminary data.</text>
</comment>
<evidence type="ECO:0000259" key="1">
    <source>
        <dbReference type="PROSITE" id="PS51725"/>
    </source>
</evidence>
<proteinExistence type="predicted"/>
<dbReference type="InterPro" id="IPR011008">
    <property type="entry name" value="Dimeric_a/b-barrel"/>
</dbReference>
<keyword evidence="2" id="KW-0560">Oxidoreductase</keyword>
<dbReference type="GO" id="GO:0004497">
    <property type="term" value="F:monooxygenase activity"/>
    <property type="evidence" value="ECO:0007669"/>
    <property type="project" value="UniProtKB-KW"/>
</dbReference>
<evidence type="ECO:0000313" key="3">
    <source>
        <dbReference type="Proteomes" id="UP001551482"/>
    </source>
</evidence>
<sequence length="110" mass="12279">MAFGLVVRFTTHDEDAARAFDALAAATLKEIRANEPGTLIYVNHSVEGEPTVRVFYELYADRAAFDRHEEQPHVRHFLAEREQYLSGVDVSFLHEIDGKGTAGEGTTDGR</sequence>
<reference evidence="2 3" key="1">
    <citation type="submission" date="2024-06" db="EMBL/GenBank/DDBJ databases">
        <title>The Natural Products Discovery Center: Release of the First 8490 Sequenced Strains for Exploring Actinobacteria Biosynthetic Diversity.</title>
        <authorList>
            <person name="Kalkreuter E."/>
            <person name="Kautsar S.A."/>
            <person name="Yang D."/>
            <person name="Bader C.D."/>
            <person name="Teijaro C.N."/>
            <person name="Fluegel L."/>
            <person name="Davis C.M."/>
            <person name="Simpson J.R."/>
            <person name="Lauterbach L."/>
            <person name="Steele A.D."/>
            <person name="Gui C."/>
            <person name="Meng S."/>
            <person name="Li G."/>
            <person name="Viehrig K."/>
            <person name="Ye F."/>
            <person name="Su P."/>
            <person name="Kiefer A.F."/>
            <person name="Nichols A."/>
            <person name="Cepeda A.J."/>
            <person name="Yan W."/>
            <person name="Fan B."/>
            <person name="Jiang Y."/>
            <person name="Adhikari A."/>
            <person name="Zheng C.-J."/>
            <person name="Schuster L."/>
            <person name="Cowan T.M."/>
            <person name="Smanski M.J."/>
            <person name="Chevrette M.G."/>
            <person name="De Carvalho L.P.S."/>
            <person name="Shen B."/>
        </authorList>
    </citation>
    <scope>NUCLEOTIDE SEQUENCE [LARGE SCALE GENOMIC DNA]</scope>
    <source>
        <strain evidence="2 3">NPDC048946</strain>
    </source>
</reference>
<keyword evidence="2" id="KW-0503">Monooxygenase</keyword>
<dbReference type="Gene3D" id="3.30.70.100">
    <property type="match status" value="1"/>
</dbReference>
<evidence type="ECO:0000313" key="2">
    <source>
        <dbReference type="EMBL" id="MEU8133768.1"/>
    </source>
</evidence>
<protein>
    <submittedName>
        <fullName evidence="2">Antibiotic biosynthesis monooxygenase</fullName>
    </submittedName>
</protein>
<gene>
    <name evidence="2" type="ORF">AB0C36_09690</name>
</gene>
<feature type="domain" description="ABM" evidence="1">
    <location>
        <begin position="4"/>
        <end position="96"/>
    </location>
</feature>
<dbReference type="EMBL" id="JBEZFP010000018">
    <property type="protein sequence ID" value="MEU8133768.1"/>
    <property type="molecule type" value="Genomic_DNA"/>
</dbReference>
<dbReference type="Pfam" id="PF03992">
    <property type="entry name" value="ABM"/>
    <property type="match status" value="1"/>
</dbReference>
<accession>A0ABV3DDF6</accession>
<name>A0ABV3DDF6_9ACTN</name>
<organism evidence="2 3">
    <name type="scientific">Streptodolium elevatio</name>
    <dbReference type="NCBI Taxonomy" id="3157996"/>
    <lineage>
        <taxon>Bacteria</taxon>
        <taxon>Bacillati</taxon>
        <taxon>Actinomycetota</taxon>
        <taxon>Actinomycetes</taxon>
        <taxon>Kitasatosporales</taxon>
        <taxon>Streptomycetaceae</taxon>
        <taxon>Streptodolium</taxon>
    </lineage>
</organism>
<dbReference type="PROSITE" id="PS51725">
    <property type="entry name" value="ABM"/>
    <property type="match status" value="1"/>
</dbReference>
<keyword evidence="3" id="KW-1185">Reference proteome</keyword>
<dbReference type="InterPro" id="IPR007138">
    <property type="entry name" value="ABM_dom"/>
</dbReference>
<dbReference type="RefSeq" id="WP_358351810.1">
    <property type="nucleotide sequence ID" value="NZ_JBEZFP010000018.1"/>
</dbReference>
<dbReference type="SUPFAM" id="SSF54909">
    <property type="entry name" value="Dimeric alpha+beta barrel"/>
    <property type="match status" value="1"/>
</dbReference>
<dbReference type="Proteomes" id="UP001551482">
    <property type="component" value="Unassembled WGS sequence"/>
</dbReference>